<dbReference type="EMBL" id="AMSD01000001">
    <property type="protein sequence ID" value="EPE37770.1"/>
    <property type="molecule type" value="Genomic_DNA"/>
</dbReference>
<evidence type="ECO:0000313" key="3">
    <source>
        <dbReference type="Proteomes" id="UP000053688"/>
    </source>
</evidence>
<protein>
    <submittedName>
        <fullName evidence="2">Stringent starvation protein B</fullName>
    </submittedName>
</protein>
<dbReference type="InterPro" id="IPR007481">
    <property type="entry name" value="SspB"/>
</dbReference>
<reference evidence="2 3" key="1">
    <citation type="journal article" date="2014" name="Environ. Microbiol.">
        <title>Genomic signatures of obligate host dependence in the luminous bacterial symbiont of a vertebrate.</title>
        <authorList>
            <person name="Hendry T.A."/>
            <person name="de Wet J.R."/>
            <person name="Dunlap P.V."/>
        </authorList>
    </citation>
    <scope>NUCLEOTIDE SEQUENCE [LARGE SCALE GENOMIC DNA]</scope>
    <source>
        <strain evidence="2 3">Akat1</strain>
    </source>
</reference>
<accession>S3DJB5</accession>
<gene>
    <name evidence="2" type="ORF">O1U_0232</name>
</gene>
<sequence>MIPFRPYILRAFYDWLVDNRLTPYLVVNANVSGVSVPEQFIKNGQITFNISTKSVVNLELGNDMIKFNARFSGFFHSVVIPLDAIQAIYAHENGIGTMFHPEETYFKLLKKTNNITVTSGKISHSSLKDSSIEKPHDNDPSNFVKKGKSHLRVVK</sequence>
<evidence type="ECO:0000256" key="1">
    <source>
        <dbReference type="SAM" id="MobiDB-lite"/>
    </source>
</evidence>
<dbReference type="PIRSF" id="PIRSF005276">
    <property type="entry name" value="SspB"/>
    <property type="match status" value="1"/>
</dbReference>
<dbReference type="STRING" id="28176.CF66_2188"/>
<dbReference type="NCBIfam" id="NF008769">
    <property type="entry name" value="PRK11798.2-5"/>
    <property type="match status" value="1"/>
</dbReference>
<evidence type="ECO:0000313" key="2">
    <source>
        <dbReference type="EMBL" id="EPE37770.1"/>
    </source>
</evidence>
<dbReference type="InterPro" id="IPR036760">
    <property type="entry name" value="SspB-like_sf"/>
</dbReference>
<dbReference type="PANTHER" id="PTHR37486:SF1">
    <property type="entry name" value="STRINGENT STARVATION PROTEIN B"/>
    <property type="match status" value="1"/>
</dbReference>
<dbReference type="NCBIfam" id="NF008763">
    <property type="entry name" value="PRK11798.1-2"/>
    <property type="match status" value="1"/>
</dbReference>
<feature type="region of interest" description="Disordered" evidence="1">
    <location>
        <begin position="126"/>
        <end position="155"/>
    </location>
</feature>
<dbReference type="eggNOG" id="COG2969">
    <property type="taxonomic scope" value="Bacteria"/>
</dbReference>
<dbReference type="GO" id="GO:0045732">
    <property type="term" value="P:positive regulation of protein catabolic process"/>
    <property type="evidence" value="ECO:0007669"/>
    <property type="project" value="TreeGrafter"/>
</dbReference>
<dbReference type="GO" id="GO:0005829">
    <property type="term" value="C:cytosol"/>
    <property type="evidence" value="ECO:0007669"/>
    <property type="project" value="TreeGrafter"/>
</dbReference>
<dbReference type="Proteomes" id="UP000053688">
    <property type="component" value="Unassembled WGS sequence"/>
</dbReference>
<name>S3DJB5_9GAMM</name>
<dbReference type="Gene3D" id="2.30.30.220">
    <property type="entry name" value="SspB-like"/>
    <property type="match status" value="1"/>
</dbReference>
<dbReference type="AlphaFoldDB" id="S3DJB5"/>
<proteinExistence type="predicted"/>
<comment type="caution">
    <text evidence="2">The sequence shown here is derived from an EMBL/GenBank/DDBJ whole genome shotgun (WGS) entry which is preliminary data.</text>
</comment>
<feature type="compositionally biased region" description="Basic and acidic residues" evidence="1">
    <location>
        <begin position="126"/>
        <end position="139"/>
    </location>
</feature>
<organism evidence="2 3">
    <name type="scientific">Candidatus Photodesmus katoptron Akat1</name>
    <dbReference type="NCBI Taxonomy" id="1236703"/>
    <lineage>
        <taxon>Bacteria</taxon>
        <taxon>Pseudomonadati</taxon>
        <taxon>Pseudomonadota</taxon>
        <taxon>Gammaproteobacteria</taxon>
        <taxon>Vibrionales</taxon>
        <taxon>Vibrionaceae</taxon>
        <taxon>Candidatus Photodesmus</taxon>
    </lineage>
</organism>
<dbReference type="Pfam" id="PF04386">
    <property type="entry name" value="SspB"/>
    <property type="match status" value="1"/>
</dbReference>
<dbReference type="SUPFAM" id="SSF101738">
    <property type="entry name" value="SspB-like"/>
    <property type="match status" value="1"/>
</dbReference>
<keyword evidence="3" id="KW-1185">Reference proteome</keyword>
<dbReference type="PATRIC" id="fig|1236703.3.peg.221"/>
<dbReference type="GO" id="GO:0005840">
    <property type="term" value="C:ribosome"/>
    <property type="evidence" value="ECO:0007669"/>
    <property type="project" value="TreeGrafter"/>
</dbReference>
<feature type="compositionally biased region" description="Basic residues" evidence="1">
    <location>
        <begin position="145"/>
        <end position="155"/>
    </location>
</feature>
<dbReference type="PANTHER" id="PTHR37486">
    <property type="entry name" value="STRINGENT STARVATION PROTEIN B"/>
    <property type="match status" value="1"/>
</dbReference>